<dbReference type="Gene3D" id="3.40.190.10">
    <property type="entry name" value="Periplasmic binding protein-like II"/>
    <property type="match status" value="2"/>
</dbReference>
<keyword evidence="1" id="KW-0732">Signal</keyword>
<evidence type="ECO:0000256" key="1">
    <source>
        <dbReference type="ARBA" id="ARBA00022729"/>
    </source>
</evidence>
<proteinExistence type="predicted"/>
<gene>
    <name evidence="3" type="ORF">AAC691_11950</name>
</gene>
<evidence type="ECO:0000313" key="3">
    <source>
        <dbReference type="EMBL" id="XAE41044.1"/>
    </source>
</evidence>
<dbReference type="Proteomes" id="UP001449795">
    <property type="component" value="Chromosome"/>
</dbReference>
<dbReference type="PANTHER" id="PTHR35936:SF17">
    <property type="entry name" value="ARGININE-BINDING EXTRACELLULAR PROTEIN ARTP"/>
    <property type="match status" value="1"/>
</dbReference>
<accession>A0ABZ3CZW7</accession>
<dbReference type="RefSeq" id="WP_323989629.1">
    <property type="nucleotide sequence ID" value="NZ_CP152276.1"/>
</dbReference>
<dbReference type="EMBL" id="CP152276">
    <property type="protein sequence ID" value="XAE41044.1"/>
    <property type="molecule type" value="Genomic_DNA"/>
</dbReference>
<keyword evidence="4" id="KW-1185">Reference proteome</keyword>
<dbReference type="InterPro" id="IPR001638">
    <property type="entry name" value="Solute-binding_3/MltF_N"/>
</dbReference>
<feature type="domain" description="Solute-binding protein family 3/N-terminal" evidence="2">
    <location>
        <begin position="29"/>
        <end position="259"/>
    </location>
</feature>
<dbReference type="SMART" id="SM00062">
    <property type="entry name" value="PBPb"/>
    <property type="match status" value="1"/>
</dbReference>
<dbReference type="Pfam" id="PF00497">
    <property type="entry name" value="SBP_bac_3"/>
    <property type="match status" value="1"/>
</dbReference>
<dbReference type="CDD" id="cd01004">
    <property type="entry name" value="PBP2_MidA_like"/>
    <property type="match status" value="1"/>
</dbReference>
<name>A0ABZ3CZW7_9PROT</name>
<dbReference type="SUPFAM" id="SSF53850">
    <property type="entry name" value="Periplasmic binding protein-like II"/>
    <property type="match status" value="1"/>
</dbReference>
<dbReference type="PANTHER" id="PTHR35936">
    <property type="entry name" value="MEMBRANE-BOUND LYTIC MUREIN TRANSGLYCOSYLASE F"/>
    <property type="match status" value="1"/>
</dbReference>
<evidence type="ECO:0000313" key="4">
    <source>
        <dbReference type="Proteomes" id="UP001449795"/>
    </source>
</evidence>
<protein>
    <submittedName>
        <fullName evidence="3">ABC transporter substrate-binding protein</fullName>
    </submittedName>
</protein>
<evidence type="ECO:0000259" key="2">
    <source>
        <dbReference type="SMART" id="SM00062"/>
    </source>
</evidence>
<organism evidence="3 4">
    <name type="scientific">Nguyenibacter vanlangensis</name>
    <dbReference type="NCBI Taxonomy" id="1216886"/>
    <lineage>
        <taxon>Bacteria</taxon>
        <taxon>Pseudomonadati</taxon>
        <taxon>Pseudomonadota</taxon>
        <taxon>Alphaproteobacteria</taxon>
        <taxon>Acetobacterales</taxon>
        <taxon>Acetobacteraceae</taxon>
        <taxon>Nguyenibacter</taxon>
    </lineage>
</organism>
<reference evidence="3 4" key="1">
    <citation type="submission" date="2024-04" db="EMBL/GenBank/DDBJ databases">
        <title>Complete genome sequence of Nguyenibacter vanlangesis HBCM-1154, a strain capable of nitrogen fixation, IAA production, and phosphorus solubilization isolated from sugarcane soil.</title>
        <authorList>
            <person name="MY HANH P."/>
        </authorList>
    </citation>
    <scope>NUCLEOTIDE SEQUENCE [LARGE SCALE GENOMIC DNA]</scope>
    <source>
        <strain evidence="3 4">HBCM 1154</strain>
    </source>
</reference>
<sequence length="274" mass="29895">MTRAEVLLMTVLSAMGMLLCLPAPVVARTIAVGLYPSYPPLDMRDMRTDALEGFDVDLSAALLQRMGMAGRVVETSFAQLIPSLETGRIQMFFNGMMDTPARRQSIAFVDYLQSGVQFLTLSDEPHRPSDPQDMCGRMVAASRITSEPAHLLHWSERICVARGLPPIVLFAAENSADARLQLMEGRVVATLQDSLTTPWIIARNHGRFRALGAPFDMAPLGIGLSKDDRDLACRVQGALNGLQADGSYLRLIRKWGLPPESALPRTSGALSCPT</sequence>